<comment type="subcellular location">
    <subcellularLocation>
        <location evidence="1">Membrane</location>
        <topology evidence="1">Multi-pass membrane protein</topology>
    </subcellularLocation>
</comment>
<feature type="transmembrane region" description="Helical" evidence="5">
    <location>
        <begin position="54"/>
        <end position="74"/>
    </location>
</feature>
<dbReference type="InterPro" id="IPR018499">
    <property type="entry name" value="Tetraspanin/Peripherin"/>
</dbReference>
<evidence type="ECO:0000256" key="4">
    <source>
        <dbReference type="ARBA" id="ARBA00023136"/>
    </source>
</evidence>
<evidence type="ECO:0000256" key="1">
    <source>
        <dbReference type="ARBA" id="ARBA00004141"/>
    </source>
</evidence>
<evidence type="ECO:0000256" key="2">
    <source>
        <dbReference type="ARBA" id="ARBA00022692"/>
    </source>
</evidence>
<dbReference type="Proteomes" id="UP001159364">
    <property type="component" value="Linkage Group LG11"/>
</dbReference>
<name>A0AAV8SHC3_9ROSI</name>
<evidence type="ECO:0000256" key="3">
    <source>
        <dbReference type="ARBA" id="ARBA00022989"/>
    </source>
</evidence>
<keyword evidence="2 5" id="KW-0812">Transmembrane</keyword>
<dbReference type="AlphaFoldDB" id="A0AAV8SHC3"/>
<organism evidence="6 7">
    <name type="scientific">Erythroxylum novogranatense</name>
    <dbReference type="NCBI Taxonomy" id="1862640"/>
    <lineage>
        <taxon>Eukaryota</taxon>
        <taxon>Viridiplantae</taxon>
        <taxon>Streptophyta</taxon>
        <taxon>Embryophyta</taxon>
        <taxon>Tracheophyta</taxon>
        <taxon>Spermatophyta</taxon>
        <taxon>Magnoliopsida</taxon>
        <taxon>eudicotyledons</taxon>
        <taxon>Gunneridae</taxon>
        <taxon>Pentapetalae</taxon>
        <taxon>rosids</taxon>
        <taxon>fabids</taxon>
        <taxon>Malpighiales</taxon>
        <taxon>Erythroxylaceae</taxon>
        <taxon>Erythroxylum</taxon>
    </lineage>
</organism>
<keyword evidence="3 5" id="KW-1133">Transmembrane helix</keyword>
<keyword evidence="4 5" id="KW-0472">Membrane</keyword>
<proteinExistence type="predicted"/>
<feature type="transmembrane region" description="Helical" evidence="5">
    <location>
        <begin position="86"/>
        <end position="109"/>
    </location>
</feature>
<keyword evidence="7" id="KW-1185">Reference proteome</keyword>
<reference evidence="6 7" key="1">
    <citation type="submission" date="2021-09" db="EMBL/GenBank/DDBJ databases">
        <title>Genomic insights and catalytic innovation underlie evolution of tropane alkaloids biosynthesis.</title>
        <authorList>
            <person name="Wang Y.-J."/>
            <person name="Tian T."/>
            <person name="Huang J.-P."/>
            <person name="Huang S.-X."/>
        </authorList>
    </citation>
    <scope>NUCLEOTIDE SEQUENCE [LARGE SCALE GENOMIC DNA]</scope>
    <source>
        <strain evidence="6">KIB-2018</strain>
        <tissue evidence="6">Leaf</tissue>
    </source>
</reference>
<evidence type="ECO:0000313" key="7">
    <source>
        <dbReference type="Proteomes" id="UP001159364"/>
    </source>
</evidence>
<gene>
    <name evidence="6" type="ORF">K2173_025776</name>
</gene>
<evidence type="ECO:0008006" key="8">
    <source>
        <dbReference type="Google" id="ProtNLM"/>
    </source>
</evidence>
<feature type="transmembrane region" description="Helical" evidence="5">
    <location>
        <begin position="141"/>
        <end position="165"/>
    </location>
</feature>
<evidence type="ECO:0000256" key="5">
    <source>
        <dbReference type="SAM" id="Phobius"/>
    </source>
</evidence>
<dbReference type="Pfam" id="PF00335">
    <property type="entry name" value="Tetraspanin"/>
    <property type="match status" value="1"/>
</dbReference>
<dbReference type="EMBL" id="JAIWQS010000011">
    <property type="protein sequence ID" value="KAJ8751622.1"/>
    <property type="molecule type" value="Genomic_DNA"/>
</dbReference>
<sequence>MTRCARCCLHRSTRIMNLIMLIFGTAMIVYSLWLQKRWSESLALLPSGSSLPRPWFIIGILGVGIAVCLSTIYGHMVTNCTSNSILCIYIIVICCLLIIEIAAVISIFFKIDWEAEITAYIDKNMKDLESFVIFQVKMCCWISLLTLAAQIYTVVLAITLCVVGLEPRGHCEQPFVPSFTQSFLVPNFPGPASSVHDRRRYENPVTSFLENVKRILRAQVQRRYVVY</sequence>
<dbReference type="GO" id="GO:0016020">
    <property type="term" value="C:membrane"/>
    <property type="evidence" value="ECO:0007669"/>
    <property type="project" value="UniProtKB-SubCell"/>
</dbReference>
<protein>
    <recommendedName>
        <fullName evidence="8">Tetraspanin</fullName>
    </recommendedName>
</protein>
<evidence type="ECO:0000313" key="6">
    <source>
        <dbReference type="EMBL" id="KAJ8751622.1"/>
    </source>
</evidence>
<accession>A0AAV8SHC3</accession>
<feature type="transmembrane region" description="Helical" evidence="5">
    <location>
        <begin position="15"/>
        <end position="34"/>
    </location>
</feature>
<comment type="caution">
    <text evidence="6">The sequence shown here is derived from an EMBL/GenBank/DDBJ whole genome shotgun (WGS) entry which is preliminary data.</text>
</comment>